<comment type="caution">
    <text evidence="4">The sequence shown here is derived from an EMBL/GenBank/DDBJ whole genome shotgun (WGS) entry which is preliminary data.</text>
</comment>
<protein>
    <recommendedName>
        <fullName evidence="3">Cytochrome c-552/4 domain-containing protein</fullName>
    </recommendedName>
</protein>
<feature type="chain" id="PRO_5043464452" description="Cytochrome c-552/4 domain-containing protein" evidence="2">
    <location>
        <begin position="25"/>
        <end position="423"/>
    </location>
</feature>
<dbReference type="EMBL" id="JACYTR010000026">
    <property type="protein sequence ID" value="MBD8526618.1"/>
    <property type="molecule type" value="Genomic_DNA"/>
</dbReference>
<keyword evidence="1 2" id="KW-0732">Signal</keyword>
<dbReference type="PANTHER" id="PTHR35038">
    <property type="entry name" value="DISSIMILATORY SULFITE REDUCTASE SIRA"/>
    <property type="match status" value="1"/>
</dbReference>
<feature type="signal peptide" evidence="2">
    <location>
        <begin position="1"/>
        <end position="24"/>
    </location>
</feature>
<dbReference type="Proteomes" id="UP000613768">
    <property type="component" value="Unassembled WGS sequence"/>
</dbReference>
<evidence type="ECO:0000313" key="4">
    <source>
        <dbReference type="EMBL" id="MBD8526618.1"/>
    </source>
</evidence>
<evidence type="ECO:0000256" key="1">
    <source>
        <dbReference type="ARBA" id="ARBA00022729"/>
    </source>
</evidence>
<dbReference type="RefSeq" id="WP_192030038.1">
    <property type="nucleotide sequence ID" value="NZ_JACYTR010000026.1"/>
</dbReference>
<evidence type="ECO:0000256" key="2">
    <source>
        <dbReference type="SAM" id="SignalP"/>
    </source>
</evidence>
<sequence>MFKWLASLLVLALALAMWTSWTRANVESNHYVGSSSCQDCHQTQHEGWHDSAHRKMMRKATEPGVMNASWHAEGAPAFTEDEVVWVIGSKWEQQFMGADGHTETLLPAAWSILRSGWKLTGWDGWQAPVPLRRCHGCHTVGLDVTDGSFVEPGIGCESCHGRGAWHEEVHGSGGMTAGLDAETCGQCHARGNSPSGEYFFPVGFEPGGSLEDKFVFSQPDYLQNSSQWWGTGRERDRHQQFQAWQRGGHADALKSLGSSYDGRFGPVERECYQCHSAEYAVFPEKAKDAELVPELGVTCSVCHNVHGELDSQRMTCVDCHDNGAKHHAQDALVDHVPCPESAKVECIDCHMPITITIGGELRLRSHAPGITEPQQAASFDSPSSCANGGCHSNASSEDMQTAFDNFYRAGDARASTVGERSGK</sequence>
<name>A0AAW3ZKY1_9GAMM</name>
<dbReference type="PANTHER" id="PTHR35038:SF8">
    <property type="entry name" value="C-TYPE POLYHEME CYTOCHROME OMCC"/>
    <property type="match status" value="1"/>
</dbReference>
<gene>
    <name evidence="4" type="ORF">IFO71_12810</name>
</gene>
<dbReference type="Pfam" id="PF13435">
    <property type="entry name" value="Cytochrome_C554"/>
    <property type="match status" value="3"/>
</dbReference>
<reference evidence="4 5" key="1">
    <citation type="submission" date="2020-09" db="EMBL/GenBank/DDBJ databases">
        <title>Pseudoxanthomonas sp. CAU 1598 isolated from sand of Yaerae Beach.</title>
        <authorList>
            <person name="Kim W."/>
        </authorList>
    </citation>
    <scope>NUCLEOTIDE SEQUENCE [LARGE SCALE GENOMIC DNA]</scope>
    <source>
        <strain evidence="4 5">CAU 1598</strain>
    </source>
</reference>
<evidence type="ECO:0000259" key="3">
    <source>
        <dbReference type="Pfam" id="PF13435"/>
    </source>
</evidence>
<dbReference type="SUPFAM" id="SSF48695">
    <property type="entry name" value="Multiheme cytochromes"/>
    <property type="match status" value="1"/>
</dbReference>
<keyword evidence="5" id="KW-1185">Reference proteome</keyword>
<dbReference type="AlphaFoldDB" id="A0AAW3ZKY1"/>
<feature type="domain" description="Cytochrome c-552/4" evidence="3">
    <location>
        <begin position="36"/>
        <end position="63"/>
    </location>
</feature>
<dbReference type="InterPro" id="IPR023155">
    <property type="entry name" value="Cyt_c-552/4"/>
</dbReference>
<feature type="domain" description="Cytochrome c-552/4" evidence="3">
    <location>
        <begin position="132"/>
        <end position="161"/>
    </location>
</feature>
<dbReference type="InterPro" id="IPR036280">
    <property type="entry name" value="Multihaem_cyt_sf"/>
</dbReference>
<proteinExistence type="predicted"/>
<dbReference type="Gene3D" id="1.10.1130.10">
    <property type="entry name" value="Flavocytochrome C3, Chain A"/>
    <property type="match status" value="3"/>
</dbReference>
<dbReference type="InterPro" id="IPR051829">
    <property type="entry name" value="Multiheme_Cytochr_ET"/>
</dbReference>
<feature type="domain" description="Cytochrome c-552/4" evidence="3">
    <location>
        <begin position="239"/>
        <end position="303"/>
    </location>
</feature>
<organism evidence="4 5">
    <name type="scientific">Pseudomarimonas arenosa</name>
    <dbReference type="NCBI Taxonomy" id="2774145"/>
    <lineage>
        <taxon>Bacteria</taxon>
        <taxon>Pseudomonadati</taxon>
        <taxon>Pseudomonadota</taxon>
        <taxon>Gammaproteobacteria</taxon>
        <taxon>Lysobacterales</taxon>
        <taxon>Lysobacteraceae</taxon>
        <taxon>Pseudomarimonas</taxon>
    </lineage>
</organism>
<accession>A0AAW3ZKY1</accession>
<evidence type="ECO:0000313" key="5">
    <source>
        <dbReference type="Proteomes" id="UP000613768"/>
    </source>
</evidence>